<comment type="caution">
    <text evidence="2">The sequence shown here is derived from an EMBL/GenBank/DDBJ whole genome shotgun (WGS) entry which is preliminary data.</text>
</comment>
<name>A0A150S540_SORCE</name>
<organism evidence="2 3">
    <name type="scientific">Sorangium cellulosum</name>
    <name type="common">Polyangium cellulosum</name>
    <dbReference type="NCBI Taxonomy" id="56"/>
    <lineage>
        <taxon>Bacteria</taxon>
        <taxon>Pseudomonadati</taxon>
        <taxon>Myxococcota</taxon>
        <taxon>Polyangia</taxon>
        <taxon>Polyangiales</taxon>
        <taxon>Polyangiaceae</taxon>
        <taxon>Sorangium</taxon>
    </lineage>
</organism>
<protein>
    <recommendedName>
        <fullName evidence="1">DUF6531 domain-containing protein</fullName>
    </recommendedName>
</protein>
<dbReference type="Proteomes" id="UP000075635">
    <property type="component" value="Unassembled WGS sequence"/>
</dbReference>
<dbReference type="InterPro" id="IPR045351">
    <property type="entry name" value="DUF6531"/>
</dbReference>
<proteinExistence type="predicted"/>
<evidence type="ECO:0000313" key="3">
    <source>
        <dbReference type="Proteomes" id="UP000075635"/>
    </source>
</evidence>
<evidence type="ECO:0000259" key="1">
    <source>
        <dbReference type="Pfam" id="PF20148"/>
    </source>
</evidence>
<evidence type="ECO:0000313" key="2">
    <source>
        <dbReference type="EMBL" id="KYF87238.1"/>
    </source>
</evidence>
<dbReference type="EMBL" id="JEMB01001456">
    <property type="protein sequence ID" value="KYF87238.1"/>
    <property type="molecule type" value="Genomic_DNA"/>
</dbReference>
<sequence>MTGHVYTVPALDLLLPGPLPLGIERFYTTGALDRDIGLGPGWSHSLSWEVELRRSAVVVWLPDGSAVAGARG</sequence>
<dbReference type="Pfam" id="PF20148">
    <property type="entry name" value="DUF6531"/>
    <property type="match status" value="1"/>
</dbReference>
<gene>
    <name evidence="2" type="ORF">BE17_46115</name>
</gene>
<accession>A0A150S540</accession>
<dbReference type="AlphaFoldDB" id="A0A150S540"/>
<reference evidence="2 3" key="1">
    <citation type="submission" date="2014-02" db="EMBL/GenBank/DDBJ databases">
        <title>The small core and large imbalanced accessory genome model reveals a collaborative survival strategy of Sorangium cellulosum strains in nature.</title>
        <authorList>
            <person name="Han K."/>
            <person name="Peng R."/>
            <person name="Blom J."/>
            <person name="Li Y.-Z."/>
        </authorList>
    </citation>
    <scope>NUCLEOTIDE SEQUENCE [LARGE SCALE GENOMIC DNA]</scope>
    <source>
        <strain evidence="2 3">So0011-07</strain>
    </source>
</reference>
<feature type="domain" description="DUF6531" evidence="1">
    <location>
        <begin position="2"/>
        <end position="67"/>
    </location>
</feature>